<name>A0ACD1ACW7_9FIRM</name>
<sequence length="122" mass="13206">MKKSKCLLISAILGTLYLVYVISYFINGVASTSGSDQIGAGIATALVAPHMFLLALAVLFNWIGWAARVRWAALTGGILYCVSGLLFLLYVVFEIPSIILSFVGFAKMKKAKTKVQEVVSQE</sequence>
<gene>
    <name evidence="1" type="ORF">FRZ06_13245</name>
</gene>
<proteinExistence type="predicted"/>
<keyword evidence="2" id="KW-1185">Reference proteome</keyword>
<protein>
    <submittedName>
        <fullName evidence="1">Uncharacterized protein</fullName>
    </submittedName>
</protein>
<reference evidence="1" key="1">
    <citation type="submission" date="2019-08" db="EMBL/GenBank/DDBJ databases">
        <title>Genome sequence of Clostridiales bacterium MT110.</title>
        <authorList>
            <person name="Cao J."/>
        </authorList>
    </citation>
    <scope>NUCLEOTIDE SEQUENCE</scope>
    <source>
        <strain evidence="1">MT110</strain>
    </source>
</reference>
<evidence type="ECO:0000313" key="1">
    <source>
        <dbReference type="EMBL" id="QOX64236.1"/>
    </source>
</evidence>
<organism evidence="1 2">
    <name type="scientific">Anoxybacterium hadale</name>
    <dbReference type="NCBI Taxonomy" id="3408580"/>
    <lineage>
        <taxon>Bacteria</taxon>
        <taxon>Bacillati</taxon>
        <taxon>Bacillota</taxon>
        <taxon>Clostridia</taxon>
        <taxon>Peptostreptococcales</taxon>
        <taxon>Anaerovoracaceae</taxon>
        <taxon>Anoxybacterium</taxon>
    </lineage>
</organism>
<accession>A0ACD1ACW7</accession>
<dbReference type="Proteomes" id="UP000594014">
    <property type="component" value="Chromosome"/>
</dbReference>
<dbReference type="EMBL" id="CP042469">
    <property type="protein sequence ID" value="QOX64236.1"/>
    <property type="molecule type" value="Genomic_DNA"/>
</dbReference>
<evidence type="ECO:0000313" key="2">
    <source>
        <dbReference type="Proteomes" id="UP000594014"/>
    </source>
</evidence>